<comment type="caution">
    <text evidence="1">The sequence shown here is derived from an EMBL/GenBank/DDBJ whole genome shotgun (WGS) entry which is preliminary data.</text>
</comment>
<name>A0ACC2DI88_DIPCM</name>
<dbReference type="EMBL" id="CM055097">
    <property type="protein sequence ID" value="KAJ7553898.1"/>
    <property type="molecule type" value="Genomic_DNA"/>
</dbReference>
<accession>A0ACC2DI88</accession>
<gene>
    <name evidence="1" type="ORF">O6H91_06G117200</name>
</gene>
<organism evidence="1 2">
    <name type="scientific">Diphasiastrum complanatum</name>
    <name type="common">Issler's clubmoss</name>
    <name type="synonym">Lycopodium complanatum</name>
    <dbReference type="NCBI Taxonomy" id="34168"/>
    <lineage>
        <taxon>Eukaryota</taxon>
        <taxon>Viridiplantae</taxon>
        <taxon>Streptophyta</taxon>
        <taxon>Embryophyta</taxon>
        <taxon>Tracheophyta</taxon>
        <taxon>Lycopodiopsida</taxon>
        <taxon>Lycopodiales</taxon>
        <taxon>Lycopodiaceae</taxon>
        <taxon>Lycopodioideae</taxon>
        <taxon>Diphasiastrum</taxon>
    </lineage>
</organism>
<evidence type="ECO:0000313" key="1">
    <source>
        <dbReference type="EMBL" id="KAJ7553898.1"/>
    </source>
</evidence>
<dbReference type="Proteomes" id="UP001162992">
    <property type="component" value="Chromosome 6"/>
</dbReference>
<sequence length="108" mass="12423">MIFILSYSLLSLDNELAHKVSYQRCIRELYLCTVVDTAYLRRASGSLFHLQEVAYCLIFDDSTLHHAKITEGSHLKCDSSLSQYHFLISTTYLMCAHNTCNANCHLWT</sequence>
<keyword evidence="2" id="KW-1185">Reference proteome</keyword>
<proteinExistence type="predicted"/>
<evidence type="ECO:0000313" key="2">
    <source>
        <dbReference type="Proteomes" id="UP001162992"/>
    </source>
</evidence>
<reference evidence="2" key="1">
    <citation type="journal article" date="2024" name="Proc. Natl. Acad. Sci. U.S.A.">
        <title>Extraordinary preservation of gene collinearity over three hundred million years revealed in homosporous lycophytes.</title>
        <authorList>
            <person name="Li C."/>
            <person name="Wickell D."/>
            <person name="Kuo L.Y."/>
            <person name="Chen X."/>
            <person name="Nie B."/>
            <person name="Liao X."/>
            <person name="Peng D."/>
            <person name="Ji J."/>
            <person name="Jenkins J."/>
            <person name="Williams M."/>
            <person name="Shu S."/>
            <person name="Plott C."/>
            <person name="Barry K."/>
            <person name="Rajasekar S."/>
            <person name="Grimwood J."/>
            <person name="Han X."/>
            <person name="Sun S."/>
            <person name="Hou Z."/>
            <person name="He W."/>
            <person name="Dai G."/>
            <person name="Sun C."/>
            <person name="Schmutz J."/>
            <person name="Leebens-Mack J.H."/>
            <person name="Li F.W."/>
            <person name="Wang L."/>
        </authorList>
    </citation>
    <scope>NUCLEOTIDE SEQUENCE [LARGE SCALE GENOMIC DNA]</scope>
    <source>
        <strain evidence="2">cv. PW_Plant_1</strain>
    </source>
</reference>
<protein>
    <submittedName>
        <fullName evidence="1">Uncharacterized protein</fullName>
    </submittedName>
</protein>